<evidence type="ECO:0000259" key="4">
    <source>
        <dbReference type="Pfam" id="PF22065"/>
    </source>
</evidence>
<dbReference type="GO" id="GO:0071539">
    <property type="term" value="P:protein localization to centrosome"/>
    <property type="evidence" value="ECO:0007669"/>
    <property type="project" value="InterPro"/>
</dbReference>
<evidence type="ECO:0000259" key="2">
    <source>
        <dbReference type="Pfam" id="PF22060"/>
    </source>
</evidence>
<feature type="domain" description="Cep192-like" evidence="9">
    <location>
        <begin position="2269"/>
        <end position="2370"/>
    </location>
</feature>
<sequence>MSGMDLRESIEFKEDPTIAQDGLRESIENASFFKSREPLAASTVSRPQRPNTRGQDKGKRIEQGSFLEEFNTPKRGQVEDYQYDRFGDELSFGTRGQSRDSSLGLLPVEAMGDLSASVLQVSEEKFFNSAAATVKKRPSSPKTRDAPGDFKQALFSNLPSGPVPGILGEEEGDVTIPDIQFQEGELDELDEEFDLEMTANESALEYAGRPNPDMSEMMLHKTSDNTAGDDIWNSVYLKSGSTFSRFVTAEEVDSSGVHETSNAHETSTAQEPKNPERRYPSLSRVTLFDEMGSSEDVSQPLSARTRAQYPNLAAVRMDSEVFDQSEEVEKSISKRGSGAGQSADHELGTPKKGAQGSSHGSMMRGMGTMNGSPDNVSMSMRYSAEGDVVSTPDRPGAKSSPRKDDHSDEEQSLPGKSKSSPAKEFLSTFKESFKSPTHKIRGNEVNSEEQRVKPMGDDLLTEKGPNRYRDEQEQNGDDFQEDMPSQLNSMYFKPSYPDASLLPTGQRMDTTDDMFGEVTHPETIEVFESPGDRLEASGCNINDVQAGDNPFDGLESSFGSFGLNKESDASELPGQANQWLQLNTSPMSARTRSSAQSQTSQRLSSQSGMSPKVSEESSKSVQQKKQSYREMEGSELPSQSRKLSDFDNSVFTEPRLSQYYGGDVQALRRSFPEISQPMKAQYSPRLSKSQDRPVVYKDDHGEMVTDLAYQTDFTDMVSGQHAKLQEQFAKGSLDFDVTMAEDFKPADEAKAMLDEDEEQFEKENIFREDAKIVTPVGSPDSWGYSSKMSISCPSFLKPEAGEDLRISIGTFMKSGSGALGSLGGDGSQERPEFGMHIKTPPQNRKPMALFEASTREFDLDSTPQGSKCRTEGVGNEDEDRMEDRTLQGEAVTLADLEESPAYQESRVSSQPQRSKTPVMEFSEELSRLQESLRESDDSLSITLLHSLLQSVPKDTKPAELSKMVMALSQKSSKSLRHAVPKSSKLPIRRGSDVAAKVLGSSPRKSQDMPEHDRSQNSNLSSSKGSDYQREDSELKNFLLKSRPNGEKTRPDGEESDVSLSPINRSDNVTPSDVMLKTSCQSDNPDSNERESAHFNEQLSRRSQPSNSSQTYVHSNQVSKGSLASPPSRGGRHRSSQENACHLSSPALNVSESRERSRHSSASSNKESRDSRIRSPHGSTNGDLTGHHIPDGTDYSLKADYPHQINMGLSREDLVGTEDIQLADSRGFNLIDRDLESVSKYQRNSRESNEKRRSESHPQNEYDIEYGTRPINYNENYNAGQKYHVSKKYEVEDKDLSVDAHNKENIANDEKAKKDRVLMPPPPVPSFHHNLVPHHKASDPPMLLTKQSLLKSSFAQQYLPPPATRKILSSKQFSQSHGDVFTMKRDPPPLQDSSISKKLSHSQSNLPEHSLGDLSQHSLITPDQSRHRRILSEPMTDGKRLADDLSMFRQPPAYHSTPFQRDATNMSETQFFELNHSVMSVMDAEKSVADGNFKPANTMPEYTSVAAIKAPEILSFPEVCCVGISVKTTLPLTNPTNRWLECILQVRQLILDGQPTGPNVAVPFEMKQKVIVEPNTMEKIEVIFIPKLAGAYVAELLIHSHRFTQDRSSGSMSYPTIVTIQAIAEKPKIEVHGFGLENRMLNFGQVTWGSCKSLTLGIVNYGQASLPLRLSISCTKNLGINNIPWHCFSFDRNGQNSGLGDISIISRSSRPQSPALGKTVVTLCIPGRSSKDSVISEQEVRVWCRPPDKRIDRALAQNPPDEMTARIDIDVDTPTANIPPLRTIDLQAIVGVARLHIPKYLEMIKLESTVRQAARDSIALKNFGNIDLKISLNIPDYEDVFRVRPKQVTIPPGQENEVMVEFFPLESGKKSLESVLLMNVEPDGPLYELPVLGSVVSEMAKRQATPIVLSDRCFIYFGGVGAGKTMEKKFRLKNQTQYPLKLKLEVRDESHVFKMRTSAIQCNNLSEIRDVIIQPLETYPVYVTYSPVSASLNSGKVVIKPYDTAYKFSIPLSGYGGVGKLVVEGASITDMNRYCLDMGDISVGQETGEKIIVRNVGSRPVFVKLKAYAGSHCRKDNISSRVLVEPSDFVLEPEGTKSVIIVLNPSDRETSLCANSKQIVSTVVAFYGDEISRQRFRRAMSSSTKPYKPSSSIDPLSLSLNLNHTLPDENMVPESPVPSEVNGNSLIDTFYTSISRLYLALVGSPSELSLTKTPQIHHSGKSPLNKERGWRMSPSLTGVPSKDVNRCISPRSNTTPLHNSPLFVPEEEDKDWAVKPSQLIFRVSSKQDEKLPILKFQISNFLSKSMSYELTWPGQKLKLTPEGGVVGPQDTVTVCISPSPTVYKIINDLPWSGAVHITSGPKTKKVQVQIRTELGDSQPALTETLVPVFKHPMGPTISLPYESSVGSMMQASAHKIEFPITKVGEQSETSFELTNTSDKPMQWIVSSFAPPYVKGADSTKDVFRVMYKVFDFTIKSGSLPPGESTQVNVAFMPRSKGTFTQHWDVQGTKDKPVRLQLAGESISNDDLVGSQLSSYREDITDHVQETGHKTLKKTKEERPVILRNEEMRFLPCSVGQSQMVKLQIANNCQSPQPIEVIPPQPPFYVKHMRFEVKAKKYLMLPVEFRPSEQNNYEGLIVLKTGMGYSLSAKLYGQCTS</sequence>
<dbReference type="GO" id="GO:0090222">
    <property type="term" value="P:centrosome-templated microtubule nucleation"/>
    <property type="evidence" value="ECO:0007669"/>
    <property type="project" value="InterPro"/>
</dbReference>
<dbReference type="GO" id="GO:0019901">
    <property type="term" value="F:protein kinase binding"/>
    <property type="evidence" value="ECO:0007669"/>
    <property type="project" value="TreeGrafter"/>
</dbReference>
<dbReference type="InterPro" id="IPR054087">
    <property type="entry name" value="Cep192-like_D7"/>
</dbReference>
<dbReference type="InterPro" id="IPR013783">
    <property type="entry name" value="Ig-like_fold"/>
</dbReference>
<dbReference type="InterPro" id="IPR054086">
    <property type="entry name" value="Cep192-like_D2"/>
</dbReference>
<feature type="region of interest" description="Disordered" evidence="1">
    <location>
        <begin position="318"/>
        <end position="514"/>
    </location>
</feature>
<dbReference type="Pfam" id="PF22060">
    <property type="entry name" value="Cep192_D1"/>
    <property type="match status" value="1"/>
</dbReference>
<feature type="region of interest" description="Disordered" evidence="1">
    <location>
        <begin position="37"/>
        <end position="74"/>
    </location>
</feature>
<feature type="compositionally biased region" description="Low complexity" evidence="1">
    <location>
        <begin position="1392"/>
        <end position="1403"/>
    </location>
</feature>
<evidence type="ECO:0000259" key="6">
    <source>
        <dbReference type="Pfam" id="PF22067"/>
    </source>
</evidence>
<dbReference type="OrthoDB" id="67059at2759"/>
<dbReference type="Pfam" id="PF22076">
    <property type="entry name" value="Cep192_D6"/>
    <property type="match status" value="1"/>
</dbReference>
<feature type="domain" description="Cep192-like" evidence="8">
    <location>
        <begin position="2031"/>
        <end position="2202"/>
    </location>
</feature>
<dbReference type="Gene3D" id="2.60.40.10">
    <property type="entry name" value="Immunoglobulins"/>
    <property type="match status" value="4"/>
</dbReference>
<feature type="compositionally biased region" description="Polar residues" evidence="1">
    <location>
        <begin position="370"/>
        <end position="380"/>
    </location>
</feature>
<feature type="compositionally biased region" description="Polar residues" evidence="1">
    <location>
        <begin position="1057"/>
        <end position="1070"/>
    </location>
</feature>
<dbReference type="InterPro" id="IPR054091">
    <property type="entry name" value="Cep192-like_D5"/>
</dbReference>
<evidence type="ECO:0000256" key="1">
    <source>
        <dbReference type="SAM" id="MobiDB-lite"/>
    </source>
</evidence>
<dbReference type="Pfam" id="PF25763">
    <property type="entry name" value="Aurora-A_bind_CEP192"/>
    <property type="match status" value="1"/>
</dbReference>
<dbReference type="KEGG" id="cvn:111134927"/>
<evidence type="ECO:0000259" key="7">
    <source>
        <dbReference type="Pfam" id="PF22073"/>
    </source>
</evidence>
<evidence type="ECO:0000313" key="12">
    <source>
        <dbReference type="RefSeq" id="XP_022340196.1"/>
    </source>
</evidence>
<feature type="compositionally biased region" description="Polar residues" evidence="1">
    <location>
        <begin position="257"/>
        <end position="271"/>
    </location>
</feature>
<feature type="compositionally biased region" description="Polar residues" evidence="1">
    <location>
        <begin position="575"/>
        <end position="587"/>
    </location>
</feature>
<protein>
    <submittedName>
        <fullName evidence="11 12">Uncharacterized protein LOC111134927 isoform X1</fullName>
    </submittedName>
</protein>
<reference evidence="11 12" key="1">
    <citation type="submission" date="2025-04" db="UniProtKB">
        <authorList>
            <consortium name="RefSeq"/>
        </authorList>
    </citation>
    <scope>IDENTIFICATION</scope>
    <source>
        <tissue evidence="11 12">Whole sample</tissue>
    </source>
</reference>
<name>A0A8B8EKF3_CRAVI</name>
<dbReference type="InterPro" id="IPR054092">
    <property type="entry name" value="Cep192-like_D6"/>
</dbReference>
<feature type="domain" description="Cep192-like" evidence="2">
    <location>
        <begin position="1504"/>
        <end position="1623"/>
    </location>
</feature>
<feature type="region of interest" description="Disordered" evidence="1">
    <location>
        <begin position="1239"/>
        <end position="1262"/>
    </location>
</feature>
<feature type="compositionally biased region" description="Basic and acidic residues" evidence="1">
    <location>
        <begin position="448"/>
        <end position="472"/>
    </location>
</feature>
<organism evidence="10 12">
    <name type="scientific">Crassostrea virginica</name>
    <name type="common">Eastern oyster</name>
    <dbReference type="NCBI Taxonomy" id="6565"/>
    <lineage>
        <taxon>Eukaryota</taxon>
        <taxon>Metazoa</taxon>
        <taxon>Spiralia</taxon>
        <taxon>Lophotrochozoa</taxon>
        <taxon>Mollusca</taxon>
        <taxon>Bivalvia</taxon>
        <taxon>Autobranchia</taxon>
        <taxon>Pteriomorphia</taxon>
        <taxon>Ostreida</taxon>
        <taxon>Ostreoidea</taxon>
        <taxon>Ostreidae</taxon>
        <taxon>Crassostrea</taxon>
    </lineage>
</organism>
<feature type="domain" description="Cep192-like" evidence="6">
    <location>
        <begin position="1795"/>
        <end position="1894"/>
    </location>
</feature>
<feature type="region of interest" description="Disordered" evidence="1">
    <location>
        <begin position="898"/>
        <end position="921"/>
    </location>
</feature>
<feature type="region of interest" description="Disordered" evidence="1">
    <location>
        <begin position="856"/>
        <end position="882"/>
    </location>
</feature>
<evidence type="ECO:0000313" key="10">
    <source>
        <dbReference type="Proteomes" id="UP000694844"/>
    </source>
</evidence>
<feature type="compositionally biased region" description="Basic and acidic residues" evidence="1">
    <location>
        <begin position="1004"/>
        <end position="1014"/>
    </location>
</feature>
<feature type="region of interest" description="Disordered" evidence="1">
    <location>
        <begin position="254"/>
        <end position="279"/>
    </location>
</feature>
<feature type="domain" description="Cep192/Spd-2-like" evidence="7">
    <location>
        <begin position="1905"/>
        <end position="2016"/>
    </location>
</feature>
<dbReference type="Proteomes" id="UP000694844">
    <property type="component" value="Chromosome 5"/>
</dbReference>
<keyword evidence="10" id="KW-1185">Reference proteome</keyword>
<dbReference type="RefSeq" id="XP_022340196.1">
    <property type="nucleotide sequence ID" value="XM_022484488.1"/>
</dbReference>
<feature type="compositionally biased region" description="Basic and acidic residues" evidence="1">
    <location>
        <begin position="1043"/>
        <end position="1052"/>
    </location>
</feature>
<dbReference type="InterPro" id="IPR054085">
    <property type="entry name" value="Cep192-like_D1"/>
</dbReference>
<dbReference type="RefSeq" id="XP_022340194.1">
    <property type="nucleotide sequence ID" value="XM_022484486.1"/>
</dbReference>
<dbReference type="InterPro" id="IPR054090">
    <property type="entry name" value="Cep192_Spd-2-like_dom"/>
</dbReference>
<feature type="region of interest" description="Disordered" evidence="1">
    <location>
        <begin position="2211"/>
        <end position="2246"/>
    </location>
</feature>
<feature type="compositionally biased region" description="Polar residues" evidence="1">
    <location>
        <begin position="42"/>
        <end position="53"/>
    </location>
</feature>
<feature type="compositionally biased region" description="Low complexity" evidence="1">
    <location>
        <begin position="1015"/>
        <end position="1025"/>
    </location>
</feature>
<dbReference type="Pfam" id="PF22064">
    <property type="entry name" value="Cep192_D2"/>
    <property type="match status" value="1"/>
</dbReference>
<gene>
    <name evidence="11 12" type="primary">LOC111134927</name>
</gene>
<feature type="compositionally biased region" description="Polar residues" evidence="1">
    <location>
        <begin position="905"/>
        <end position="915"/>
    </location>
</feature>
<dbReference type="GeneID" id="111134927"/>
<dbReference type="InterPro" id="IPR039103">
    <property type="entry name" value="Spd-2/CEP192"/>
</dbReference>
<dbReference type="PANTHER" id="PTHR16029:SF11">
    <property type="entry name" value="CENTROSOMAL PROTEIN OF 192 KDA"/>
    <property type="match status" value="1"/>
</dbReference>
<dbReference type="InterPro" id="IPR054088">
    <property type="entry name" value="Cep192-like_D8"/>
</dbReference>
<feature type="compositionally biased region" description="Polar residues" evidence="1">
    <location>
        <begin position="1094"/>
        <end position="1121"/>
    </location>
</feature>
<dbReference type="Pfam" id="PF22065">
    <property type="entry name" value="Cep192_D7"/>
    <property type="match status" value="1"/>
</dbReference>
<feature type="domain" description="Cep192-like" evidence="3">
    <location>
        <begin position="1625"/>
        <end position="1792"/>
    </location>
</feature>
<feature type="region of interest" description="Disordered" evidence="1">
    <location>
        <begin position="969"/>
        <end position="1196"/>
    </location>
</feature>
<feature type="region of interest" description="Disordered" evidence="1">
    <location>
        <begin position="529"/>
        <end position="647"/>
    </location>
</feature>
<feature type="region of interest" description="Disordered" evidence="1">
    <location>
        <begin position="1378"/>
        <end position="1435"/>
    </location>
</feature>
<feature type="compositionally biased region" description="Low complexity" evidence="1">
    <location>
        <begin position="356"/>
        <end position="369"/>
    </location>
</feature>
<evidence type="ECO:0000259" key="5">
    <source>
        <dbReference type="Pfam" id="PF22066"/>
    </source>
</evidence>
<dbReference type="Pfam" id="PF22074">
    <property type="entry name" value="Cep192_D5"/>
    <property type="match status" value="1"/>
</dbReference>
<dbReference type="PANTHER" id="PTHR16029">
    <property type="entry name" value="CENTROSOMAL PROTEIN OF 192 KDA"/>
    <property type="match status" value="1"/>
</dbReference>
<dbReference type="GO" id="GO:0090307">
    <property type="term" value="P:mitotic spindle assembly"/>
    <property type="evidence" value="ECO:0007669"/>
    <property type="project" value="TreeGrafter"/>
</dbReference>
<feature type="compositionally biased region" description="Low complexity" evidence="1">
    <location>
        <begin position="588"/>
        <end position="607"/>
    </location>
</feature>
<dbReference type="GO" id="GO:0005737">
    <property type="term" value="C:cytoplasm"/>
    <property type="evidence" value="ECO:0007669"/>
    <property type="project" value="TreeGrafter"/>
</dbReference>
<dbReference type="Pfam" id="PF22067">
    <property type="entry name" value="Cep192_D3"/>
    <property type="match status" value="1"/>
</dbReference>
<dbReference type="GO" id="GO:0005814">
    <property type="term" value="C:centriole"/>
    <property type="evidence" value="ECO:0007669"/>
    <property type="project" value="TreeGrafter"/>
</dbReference>
<dbReference type="Pfam" id="PF22066">
    <property type="entry name" value="Cep192_D8"/>
    <property type="match status" value="1"/>
</dbReference>
<feature type="compositionally biased region" description="Polar residues" evidence="1">
    <location>
        <begin position="1412"/>
        <end position="1422"/>
    </location>
</feature>
<dbReference type="InterPro" id="IPR057662">
    <property type="entry name" value="CEP192_Aurora-A_bind"/>
</dbReference>
<feature type="domain" description="Cep192-like" evidence="5">
    <location>
        <begin position="2556"/>
        <end position="2653"/>
    </location>
</feature>
<evidence type="ECO:0000313" key="11">
    <source>
        <dbReference type="RefSeq" id="XP_022340194.1"/>
    </source>
</evidence>
<feature type="domain" description="Cep192-like" evidence="4">
    <location>
        <begin position="2408"/>
        <end position="2520"/>
    </location>
</feature>
<accession>A0A8B8EKF3</accession>
<dbReference type="Pfam" id="PF22073">
    <property type="entry name" value="Cep192_D4"/>
    <property type="match status" value="1"/>
</dbReference>
<feature type="compositionally biased region" description="Basic and acidic residues" evidence="1">
    <location>
        <begin position="1243"/>
        <end position="1259"/>
    </location>
</feature>
<proteinExistence type="predicted"/>
<dbReference type="GO" id="GO:0051298">
    <property type="term" value="P:centrosome duplication"/>
    <property type="evidence" value="ECO:0007669"/>
    <property type="project" value="InterPro"/>
</dbReference>
<evidence type="ECO:0000259" key="9">
    <source>
        <dbReference type="Pfam" id="PF22076"/>
    </source>
</evidence>
<evidence type="ECO:0000259" key="3">
    <source>
        <dbReference type="Pfam" id="PF22064"/>
    </source>
</evidence>
<evidence type="ECO:0000259" key="8">
    <source>
        <dbReference type="Pfam" id="PF22074"/>
    </source>
</evidence>
<feature type="compositionally biased region" description="Polar residues" evidence="1">
    <location>
        <begin position="636"/>
        <end position="647"/>
    </location>
</feature>
<dbReference type="GO" id="GO:0000242">
    <property type="term" value="C:pericentriolar material"/>
    <property type="evidence" value="ECO:0007669"/>
    <property type="project" value="TreeGrafter"/>
</dbReference>
<dbReference type="InterPro" id="IPR054089">
    <property type="entry name" value="Cep192-like_D3"/>
</dbReference>